<comment type="caution">
    <text evidence="1">The sequence shown here is derived from an EMBL/GenBank/DDBJ whole genome shotgun (WGS) entry which is preliminary data.</text>
</comment>
<evidence type="ECO:0000313" key="2">
    <source>
        <dbReference type="Proteomes" id="UP001054945"/>
    </source>
</evidence>
<protein>
    <submittedName>
        <fullName evidence="1">Uncharacterized protein</fullName>
    </submittedName>
</protein>
<gene>
    <name evidence="1" type="ORF">CEXT_61911</name>
</gene>
<dbReference type="EMBL" id="BPLR01020205">
    <property type="protein sequence ID" value="GIX75873.1"/>
    <property type="molecule type" value="Genomic_DNA"/>
</dbReference>
<accession>A0AAV4MVT6</accession>
<dbReference type="AlphaFoldDB" id="A0AAV4MVT6"/>
<reference evidence="1 2" key="1">
    <citation type="submission" date="2021-06" db="EMBL/GenBank/DDBJ databases">
        <title>Caerostris extrusa draft genome.</title>
        <authorList>
            <person name="Kono N."/>
            <person name="Arakawa K."/>
        </authorList>
    </citation>
    <scope>NUCLEOTIDE SEQUENCE [LARGE SCALE GENOMIC DNA]</scope>
</reference>
<organism evidence="1 2">
    <name type="scientific">Caerostris extrusa</name>
    <name type="common">Bark spider</name>
    <name type="synonym">Caerostris bankana</name>
    <dbReference type="NCBI Taxonomy" id="172846"/>
    <lineage>
        <taxon>Eukaryota</taxon>
        <taxon>Metazoa</taxon>
        <taxon>Ecdysozoa</taxon>
        <taxon>Arthropoda</taxon>
        <taxon>Chelicerata</taxon>
        <taxon>Arachnida</taxon>
        <taxon>Araneae</taxon>
        <taxon>Araneomorphae</taxon>
        <taxon>Entelegynae</taxon>
        <taxon>Araneoidea</taxon>
        <taxon>Araneidae</taxon>
        <taxon>Caerostris</taxon>
    </lineage>
</organism>
<name>A0AAV4MVT6_CAEEX</name>
<sequence>MYCREKMELVALGEGRPLVCSIKGEMNELNMQTEKSSDFLQMAELNKMEFRPTLRKGFISMEYRWDDFRRIWFFPIAKCCSFCRNLSQWDFPPCID</sequence>
<evidence type="ECO:0000313" key="1">
    <source>
        <dbReference type="EMBL" id="GIX75873.1"/>
    </source>
</evidence>
<proteinExistence type="predicted"/>
<dbReference type="Proteomes" id="UP001054945">
    <property type="component" value="Unassembled WGS sequence"/>
</dbReference>
<keyword evidence="2" id="KW-1185">Reference proteome</keyword>